<dbReference type="SUPFAM" id="SSF48371">
    <property type="entry name" value="ARM repeat"/>
    <property type="match status" value="1"/>
</dbReference>
<evidence type="ECO:0000313" key="17">
    <source>
        <dbReference type="Proteomes" id="UP000694924"/>
    </source>
</evidence>
<keyword evidence="10 16" id="KW-0472">Membrane</keyword>
<dbReference type="PROSITE" id="PS51257">
    <property type="entry name" value="PROKAR_LIPOPROTEIN"/>
    <property type="match status" value="1"/>
</dbReference>
<evidence type="ECO:0000256" key="13">
    <source>
        <dbReference type="ARBA" id="ARBA00038024"/>
    </source>
</evidence>
<evidence type="ECO:0000256" key="10">
    <source>
        <dbReference type="ARBA" id="ARBA00023136"/>
    </source>
</evidence>
<evidence type="ECO:0000256" key="3">
    <source>
        <dbReference type="ARBA" id="ARBA00004240"/>
    </source>
</evidence>
<evidence type="ECO:0000256" key="6">
    <source>
        <dbReference type="ARBA" id="ARBA00022824"/>
    </source>
</evidence>
<evidence type="ECO:0000256" key="15">
    <source>
        <dbReference type="ARBA" id="ARBA00041701"/>
    </source>
</evidence>
<dbReference type="InterPro" id="IPR011989">
    <property type="entry name" value="ARM-like"/>
</dbReference>
<proteinExistence type="inferred from homology"/>
<name>A0ABM1I4D8_POLDO</name>
<evidence type="ECO:0000256" key="16">
    <source>
        <dbReference type="SAM" id="Phobius"/>
    </source>
</evidence>
<dbReference type="InterPro" id="IPR016024">
    <property type="entry name" value="ARM-type_fold"/>
</dbReference>
<dbReference type="InterPro" id="IPR052374">
    <property type="entry name" value="SERAC1"/>
</dbReference>
<sequence>MRVRTYKKCLYYLMSSGTCMVFIGGCWFLYQLRQTSKILRSTVTTDILNLEKSRKSYIYIDKPQYKDIFTFHDEKNQYVSERQSAVNHNITNVIARFNYNVTNMVTIMVDIIAERWKMLNQKLAYRLINVARLGDEHERIRAATTLCSLSDLEDWHYRNMAQMLDARTAIALARTPNVDQRFFLIPPYFHVEYKLHDVIEKVHNMLLHLNSMCDKLHPCLTQFLYKKFGNLFRDGLMFEHDLTSMGLAVPPTIIWNEELLQNCVQAIYHHSSLEQYSKDIVNAGGLEILMLIYKIFSNNIEMCTILANILSNISLHTEYLDDFFRSGWFGILVAWSKNKDIRLSVPAGCALANLDIDKNKHIKYPRHVYLLHPLHRTDTPSKLDVVFLHGLLGGVFITWRQRDIKKDAIKCEDPIDIKNESGELSKLIKDYPQEFFKDLAYDLQMRAWKKLGRDYEVILDDCPVNVNYQATGPFTCKGDDACMKNLDQETICRTQCWPMDWLPRDVPYLRILGVNYDTNLSMWTPLCPIESLKSTISDRSNEYINKLLIADVGKRPIIWVCHSMGGLLVKKMLVEEWKTGDKHNICKNTRGIVFYSTPHRGSHIAALTQATQMLVWPSIEVQELREESPHLLGLHKDFLEMLKDYPMNIVSFSETKSTLVTALKLSFQFVTPDSADPGVGEFFEIPQDHLTICKPANKRSFLYQKLLCLLRHQIETRKEPKNSTFMSLSLPDKLWPSFAK</sequence>
<evidence type="ECO:0000256" key="1">
    <source>
        <dbReference type="ARBA" id="ARBA00004167"/>
    </source>
</evidence>
<keyword evidence="12" id="KW-1208">Phospholipid metabolism</keyword>
<keyword evidence="4" id="KW-0444">Lipid biosynthesis</keyword>
<dbReference type="PANTHER" id="PTHR48182">
    <property type="entry name" value="PROTEIN SERAC1"/>
    <property type="match status" value="1"/>
</dbReference>
<gene>
    <name evidence="18" type="primary">LOC107065682</name>
</gene>
<keyword evidence="5 16" id="KW-0812">Transmembrane</keyword>
<feature type="transmembrane region" description="Helical" evidence="16">
    <location>
        <begin position="9"/>
        <end position="30"/>
    </location>
</feature>
<dbReference type="Gene3D" id="3.40.50.1820">
    <property type="entry name" value="alpha/beta hydrolase"/>
    <property type="match status" value="1"/>
</dbReference>
<comment type="subcellular location">
    <subcellularLocation>
        <location evidence="3">Endoplasmic reticulum</location>
    </subcellularLocation>
    <subcellularLocation>
        <location evidence="1">Membrane</location>
        <topology evidence="1">Single-pass membrane protein</topology>
    </subcellularLocation>
    <subcellularLocation>
        <location evidence="2">Mitochondrion</location>
    </subcellularLocation>
</comment>
<evidence type="ECO:0000256" key="5">
    <source>
        <dbReference type="ARBA" id="ARBA00022692"/>
    </source>
</evidence>
<keyword evidence="6" id="KW-0256">Endoplasmic reticulum</keyword>
<organism evidence="17 18">
    <name type="scientific">Polistes dominula</name>
    <name type="common">European paper wasp</name>
    <name type="synonym">Vespa dominula</name>
    <dbReference type="NCBI Taxonomy" id="743375"/>
    <lineage>
        <taxon>Eukaryota</taxon>
        <taxon>Metazoa</taxon>
        <taxon>Ecdysozoa</taxon>
        <taxon>Arthropoda</taxon>
        <taxon>Hexapoda</taxon>
        <taxon>Insecta</taxon>
        <taxon>Pterygota</taxon>
        <taxon>Neoptera</taxon>
        <taxon>Endopterygota</taxon>
        <taxon>Hymenoptera</taxon>
        <taxon>Apocrita</taxon>
        <taxon>Aculeata</taxon>
        <taxon>Vespoidea</taxon>
        <taxon>Vespidae</taxon>
        <taxon>Polistinae</taxon>
        <taxon>Polistini</taxon>
        <taxon>Polistes</taxon>
    </lineage>
</organism>
<dbReference type="PANTHER" id="PTHR48182:SF2">
    <property type="entry name" value="PROTEIN SERAC1"/>
    <property type="match status" value="1"/>
</dbReference>
<keyword evidence="11" id="KW-0594">Phospholipid biosynthesis</keyword>
<evidence type="ECO:0000313" key="18">
    <source>
        <dbReference type="RefSeq" id="XP_015175075.1"/>
    </source>
</evidence>
<evidence type="ECO:0000256" key="4">
    <source>
        <dbReference type="ARBA" id="ARBA00022516"/>
    </source>
</evidence>
<evidence type="ECO:0000256" key="7">
    <source>
        <dbReference type="ARBA" id="ARBA00022989"/>
    </source>
</evidence>
<evidence type="ECO:0000256" key="11">
    <source>
        <dbReference type="ARBA" id="ARBA00023209"/>
    </source>
</evidence>
<keyword evidence="17" id="KW-1185">Reference proteome</keyword>
<comment type="similarity">
    <text evidence="13">Belongs to the SERAC1 family.</text>
</comment>
<evidence type="ECO:0000256" key="2">
    <source>
        <dbReference type="ARBA" id="ARBA00004173"/>
    </source>
</evidence>
<dbReference type="GeneID" id="107065682"/>
<evidence type="ECO:0000256" key="12">
    <source>
        <dbReference type="ARBA" id="ARBA00023264"/>
    </source>
</evidence>
<keyword evidence="9" id="KW-0496">Mitochondrion</keyword>
<evidence type="ECO:0000256" key="9">
    <source>
        <dbReference type="ARBA" id="ARBA00023128"/>
    </source>
</evidence>
<evidence type="ECO:0000256" key="8">
    <source>
        <dbReference type="ARBA" id="ARBA00023098"/>
    </source>
</evidence>
<accession>A0ABM1I4D8</accession>
<reference evidence="18" key="1">
    <citation type="submission" date="2025-08" db="UniProtKB">
        <authorList>
            <consortium name="RefSeq"/>
        </authorList>
    </citation>
    <scope>IDENTIFICATION</scope>
    <source>
        <tissue evidence="18">Whole body</tissue>
    </source>
</reference>
<dbReference type="SUPFAM" id="SSF53474">
    <property type="entry name" value="alpha/beta-Hydrolases"/>
    <property type="match status" value="1"/>
</dbReference>
<protein>
    <recommendedName>
        <fullName evidence="14">Protein SERAC1</fullName>
    </recommendedName>
    <alternativeName>
        <fullName evidence="15">Serine active site-containing protein 1</fullName>
    </alternativeName>
</protein>
<dbReference type="Proteomes" id="UP000694924">
    <property type="component" value="Unplaced"/>
</dbReference>
<dbReference type="Gene3D" id="1.25.10.10">
    <property type="entry name" value="Leucine-rich Repeat Variant"/>
    <property type="match status" value="1"/>
</dbReference>
<dbReference type="InterPro" id="IPR029058">
    <property type="entry name" value="AB_hydrolase_fold"/>
</dbReference>
<evidence type="ECO:0000256" key="14">
    <source>
        <dbReference type="ARBA" id="ARBA00040991"/>
    </source>
</evidence>
<dbReference type="RefSeq" id="XP_015175075.1">
    <property type="nucleotide sequence ID" value="XM_015319589.1"/>
</dbReference>
<keyword evidence="7 16" id="KW-1133">Transmembrane helix</keyword>
<keyword evidence="8" id="KW-0443">Lipid metabolism</keyword>